<evidence type="ECO:0000256" key="1">
    <source>
        <dbReference type="SAM" id="Phobius"/>
    </source>
</evidence>
<evidence type="ECO:0000313" key="3">
    <source>
        <dbReference type="Proteomes" id="UP001058974"/>
    </source>
</evidence>
<keyword evidence="1" id="KW-0812">Transmembrane</keyword>
<organism evidence="2 3">
    <name type="scientific">Pisum sativum</name>
    <name type="common">Garden pea</name>
    <name type="synonym">Lathyrus oleraceus</name>
    <dbReference type="NCBI Taxonomy" id="3888"/>
    <lineage>
        <taxon>Eukaryota</taxon>
        <taxon>Viridiplantae</taxon>
        <taxon>Streptophyta</taxon>
        <taxon>Embryophyta</taxon>
        <taxon>Tracheophyta</taxon>
        <taxon>Spermatophyta</taxon>
        <taxon>Magnoliopsida</taxon>
        <taxon>eudicotyledons</taxon>
        <taxon>Gunneridae</taxon>
        <taxon>Pentapetalae</taxon>
        <taxon>rosids</taxon>
        <taxon>fabids</taxon>
        <taxon>Fabales</taxon>
        <taxon>Fabaceae</taxon>
        <taxon>Papilionoideae</taxon>
        <taxon>50 kb inversion clade</taxon>
        <taxon>NPAAA clade</taxon>
        <taxon>Hologalegina</taxon>
        <taxon>IRL clade</taxon>
        <taxon>Fabeae</taxon>
        <taxon>Lathyrus</taxon>
    </lineage>
</organism>
<sequence length="177" mass="19585">MEQSSTLGQAKNQKTMRNTIDTAGRSILKQGQRKQQSLTTGRSIPVAGSAQIQHSTLKQAKTQKTMKTTIETAGRSIPNHGQRKQQSFTAGSSSQVAGSAQIQHNKHGRRPGFQTCFANLYLSIIIAPFINAIFICEAIVIFLVATFWLLTTITIPRGPLYVWWKYQLFCSTPKGLC</sequence>
<comment type="caution">
    <text evidence="2">The sequence shown here is derived from an EMBL/GenBank/DDBJ whole genome shotgun (WGS) entry which is preliminary data.</text>
</comment>
<dbReference type="AlphaFoldDB" id="A0A9D5A3F3"/>
<proteinExistence type="predicted"/>
<evidence type="ECO:0000313" key="2">
    <source>
        <dbReference type="EMBL" id="KAI5391595.1"/>
    </source>
</evidence>
<keyword evidence="1" id="KW-0472">Membrane</keyword>
<keyword evidence="3" id="KW-1185">Reference proteome</keyword>
<dbReference type="Proteomes" id="UP001058974">
    <property type="component" value="Chromosome 7"/>
</dbReference>
<gene>
    <name evidence="2" type="ORF">KIW84_076419</name>
</gene>
<name>A0A9D5A3F3_PEA</name>
<protein>
    <submittedName>
        <fullName evidence="2">Uncharacterized protein</fullName>
    </submittedName>
</protein>
<keyword evidence="1" id="KW-1133">Transmembrane helix</keyword>
<feature type="transmembrane region" description="Helical" evidence="1">
    <location>
        <begin position="120"/>
        <end position="150"/>
    </location>
</feature>
<accession>A0A9D5A3F3</accession>
<dbReference type="Gramene" id="Psat07G0641900-T5">
    <property type="protein sequence ID" value="KAI5391595.1"/>
    <property type="gene ID" value="KIW84_076419"/>
</dbReference>
<dbReference type="EMBL" id="JAMSHJ010000007">
    <property type="protein sequence ID" value="KAI5391595.1"/>
    <property type="molecule type" value="Genomic_DNA"/>
</dbReference>
<reference evidence="2 3" key="1">
    <citation type="journal article" date="2022" name="Nat. Genet.">
        <title>Improved pea reference genome and pan-genome highlight genomic features and evolutionary characteristics.</title>
        <authorList>
            <person name="Yang T."/>
            <person name="Liu R."/>
            <person name="Luo Y."/>
            <person name="Hu S."/>
            <person name="Wang D."/>
            <person name="Wang C."/>
            <person name="Pandey M.K."/>
            <person name="Ge S."/>
            <person name="Xu Q."/>
            <person name="Li N."/>
            <person name="Li G."/>
            <person name="Huang Y."/>
            <person name="Saxena R.K."/>
            <person name="Ji Y."/>
            <person name="Li M."/>
            <person name="Yan X."/>
            <person name="He Y."/>
            <person name="Liu Y."/>
            <person name="Wang X."/>
            <person name="Xiang C."/>
            <person name="Varshney R.K."/>
            <person name="Ding H."/>
            <person name="Gao S."/>
            <person name="Zong X."/>
        </authorList>
    </citation>
    <scope>NUCLEOTIDE SEQUENCE [LARGE SCALE GENOMIC DNA]</scope>
    <source>
        <strain evidence="2 3">cv. Zhongwan 6</strain>
    </source>
</reference>